<accession>A0A5D2S2W5</accession>
<organism evidence="1 2">
    <name type="scientific">Gossypium mustelinum</name>
    <name type="common">Cotton</name>
    <name type="synonym">Gossypium caicoense</name>
    <dbReference type="NCBI Taxonomy" id="34275"/>
    <lineage>
        <taxon>Eukaryota</taxon>
        <taxon>Viridiplantae</taxon>
        <taxon>Streptophyta</taxon>
        <taxon>Embryophyta</taxon>
        <taxon>Tracheophyta</taxon>
        <taxon>Spermatophyta</taxon>
        <taxon>Magnoliopsida</taxon>
        <taxon>eudicotyledons</taxon>
        <taxon>Gunneridae</taxon>
        <taxon>Pentapetalae</taxon>
        <taxon>rosids</taxon>
        <taxon>malvids</taxon>
        <taxon>Malvales</taxon>
        <taxon>Malvaceae</taxon>
        <taxon>Malvoideae</taxon>
        <taxon>Gossypium</taxon>
    </lineage>
</organism>
<dbReference type="Proteomes" id="UP000323597">
    <property type="component" value="Chromosome D13"/>
</dbReference>
<dbReference type="AlphaFoldDB" id="A0A5D2S2W5"/>
<proteinExistence type="predicted"/>
<reference evidence="1 2" key="1">
    <citation type="submission" date="2019-07" db="EMBL/GenBank/DDBJ databases">
        <title>WGS assembly of Gossypium mustelinum.</title>
        <authorList>
            <person name="Chen Z.J."/>
            <person name="Sreedasyam A."/>
            <person name="Ando A."/>
            <person name="Song Q."/>
            <person name="De L."/>
            <person name="Hulse-Kemp A."/>
            <person name="Ding M."/>
            <person name="Ye W."/>
            <person name="Kirkbride R."/>
            <person name="Jenkins J."/>
            <person name="Plott C."/>
            <person name="Lovell J."/>
            <person name="Lin Y.-M."/>
            <person name="Vaughn R."/>
            <person name="Liu B."/>
            <person name="Li W."/>
            <person name="Simpson S."/>
            <person name="Scheffler B."/>
            <person name="Saski C."/>
            <person name="Grover C."/>
            <person name="Hu G."/>
            <person name="Conover J."/>
            <person name="Carlson J."/>
            <person name="Shu S."/>
            <person name="Boston L."/>
            <person name="Williams M."/>
            <person name="Peterson D."/>
            <person name="Mcgee K."/>
            <person name="Jones D."/>
            <person name="Wendel J."/>
            <person name="Stelly D."/>
            <person name="Grimwood J."/>
            <person name="Schmutz J."/>
        </authorList>
    </citation>
    <scope>NUCLEOTIDE SEQUENCE [LARGE SCALE GENOMIC DNA]</scope>
    <source>
        <strain evidence="1">1408120.09</strain>
    </source>
</reference>
<dbReference type="EMBL" id="CM017661">
    <property type="protein sequence ID" value="TYI47477.1"/>
    <property type="molecule type" value="Genomic_DNA"/>
</dbReference>
<name>A0A5D2S2W5_GOSMU</name>
<keyword evidence="2" id="KW-1185">Reference proteome</keyword>
<sequence length="48" mass="5013">MAPKAREGVRRPYGDVEGGVRAEVRVGGGHAWELAAPGDLGFAADFLC</sequence>
<gene>
    <name evidence="1" type="ORF">E1A91_D13G176300v1</name>
</gene>
<evidence type="ECO:0000313" key="2">
    <source>
        <dbReference type="Proteomes" id="UP000323597"/>
    </source>
</evidence>
<protein>
    <submittedName>
        <fullName evidence="1">Uncharacterized protein</fullName>
    </submittedName>
</protein>
<evidence type="ECO:0000313" key="1">
    <source>
        <dbReference type="EMBL" id="TYI47477.1"/>
    </source>
</evidence>